<comment type="subcellular location">
    <subcellularLocation>
        <location evidence="1">Secreted</location>
        <location evidence="1">Extracellular space</location>
        <location evidence="1">Extracellular matrix</location>
    </subcellularLocation>
</comment>
<evidence type="ECO:0000256" key="4">
    <source>
        <dbReference type="ARBA" id="ARBA00022723"/>
    </source>
</evidence>
<evidence type="ECO:0000256" key="2">
    <source>
        <dbReference type="ARBA" id="ARBA00022525"/>
    </source>
</evidence>
<dbReference type="Gene3D" id="2.20.100.10">
    <property type="entry name" value="Thrombospondin type-1 (TSP1) repeat"/>
    <property type="match status" value="1"/>
</dbReference>
<evidence type="ECO:0000256" key="5">
    <source>
        <dbReference type="ARBA" id="ARBA00022729"/>
    </source>
</evidence>
<evidence type="ECO:0000256" key="7">
    <source>
        <dbReference type="ARBA" id="ARBA00023157"/>
    </source>
</evidence>
<evidence type="ECO:0000259" key="11">
    <source>
        <dbReference type="PROSITE" id="PS51020"/>
    </source>
</evidence>
<evidence type="ECO:0000256" key="10">
    <source>
        <dbReference type="SAM" id="SignalP"/>
    </source>
</evidence>
<dbReference type="EMBL" id="GDHF01024145">
    <property type="protein sequence ID" value="JAI28169.1"/>
    <property type="molecule type" value="Transcribed_RNA"/>
</dbReference>
<dbReference type="FunFam" id="2.20.100.10:FF:000026">
    <property type="entry name" value="Spondin 1"/>
    <property type="match status" value="1"/>
</dbReference>
<dbReference type="GO" id="GO:0030036">
    <property type="term" value="P:actin cytoskeleton organization"/>
    <property type="evidence" value="ECO:0007669"/>
    <property type="project" value="TreeGrafter"/>
</dbReference>
<dbReference type="InterPro" id="IPR036383">
    <property type="entry name" value="TSP1_rpt_sf"/>
</dbReference>
<feature type="compositionally biased region" description="Basic residues" evidence="9">
    <location>
        <begin position="546"/>
        <end position="555"/>
    </location>
</feature>
<reference evidence="12" key="1">
    <citation type="submission" date="2015-06" db="EMBL/GenBank/DDBJ databases">
        <authorList>
            <person name="Hoefler B.C."/>
            <person name="Straight P.D."/>
        </authorList>
    </citation>
    <scope>NUCLEOTIDE SEQUENCE</scope>
</reference>
<organism evidence="12">
    <name type="scientific">Bactrocera latifrons</name>
    <name type="common">Malaysian fruit fly</name>
    <name type="synonym">Chaetodacus latifrons</name>
    <dbReference type="NCBI Taxonomy" id="174628"/>
    <lineage>
        <taxon>Eukaryota</taxon>
        <taxon>Metazoa</taxon>
        <taxon>Ecdysozoa</taxon>
        <taxon>Arthropoda</taxon>
        <taxon>Hexapoda</taxon>
        <taxon>Insecta</taxon>
        <taxon>Pterygota</taxon>
        <taxon>Neoptera</taxon>
        <taxon>Endopterygota</taxon>
        <taxon>Diptera</taxon>
        <taxon>Brachycera</taxon>
        <taxon>Muscomorpha</taxon>
        <taxon>Tephritoidea</taxon>
        <taxon>Tephritidae</taxon>
        <taxon>Bactrocera</taxon>
        <taxon>Bactrocera</taxon>
    </lineage>
</organism>
<feature type="compositionally biased region" description="Low complexity" evidence="9">
    <location>
        <begin position="68"/>
        <end position="85"/>
    </location>
</feature>
<keyword evidence="2" id="KW-0964">Secreted</keyword>
<feature type="region of interest" description="Disordered" evidence="9">
    <location>
        <begin position="532"/>
        <end position="557"/>
    </location>
</feature>
<dbReference type="InterPro" id="IPR009465">
    <property type="entry name" value="Spondin_N"/>
</dbReference>
<keyword evidence="8" id="KW-0325">Glycoprotein</keyword>
<evidence type="ECO:0000256" key="8">
    <source>
        <dbReference type="ARBA" id="ARBA00023180"/>
    </source>
</evidence>
<feature type="region of interest" description="Disordered" evidence="9">
    <location>
        <begin position="94"/>
        <end position="126"/>
    </location>
</feature>
<dbReference type="Pfam" id="PF06468">
    <property type="entry name" value="Spond_N"/>
    <property type="match status" value="1"/>
</dbReference>
<dbReference type="GO" id="GO:0005886">
    <property type="term" value="C:plasma membrane"/>
    <property type="evidence" value="ECO:0007669"/>
    <property type="project" value="TreeGrafter"/>
</dbReference>
<feature type="chain" id="PRO_5005521216" evidence="10">
    <location>
        <begin position="26"/>
        <end position="624"/>
    </location>
</feature>
<dbReference type="AlphaFoldDB" id="A0A0K8UNA0"/>
<proteinExistence type="predicted"/>
<dbReference type="PANTHER" id="PTHR11311:SF15">
    <property type="entry name" value="SPONDIN-2"/>
    <property type="match status" value="1"/>
</dbReference>
<dbReference type="PANTHER" id="PTHR11311">
    <property type="entry name" value="SPONDIN"/>
    <property type="match status" value="1"/>
</dbReference>
<dbReference type="InterPro" id="IPR051418">
    <property type="entry name" value="Spondin/Thrombospondin_T1"/>
</dbReference>
<feature type="compositionally biased region" description="Low complexity" evidence="9">
    <location>
        <begin position="98"/>
        <end position="126"/>
    </location>
</feature>
<dbReference type="SMART" id="SM00209">
    <property type="entry name" value="TSP1"/>
    <property type="match status" value="1"/>
</dbReference>
<dbReference type="PROSITE" id="PS50092">
    <property type="entry name" value="TSP1"/>
    <property type="match status" value="1"/>
</dbReference>
<dbReference type="Gene3D" id="2.60.40.2130">
    <property type="entry name" value="F-spondin domain"/>
    <property type="match status" value="1"/>
</dbReference>
<sequence length="624" mass="69920">MKMEMTANIYKMLLLLFAIVCLCSALPSPEPQPQPEPALLSSYKPSFIANPAIYTYTVAENRAQKQQQLQQKQQQQPAQVKQQQQEYTKTWQSNDIDYNTNSNNNNNYFNYASNSNNEQFSSSSSSDSAASAYQNHYYTSSKFSGVSLATPTTTTTPATPTQPLPVSGCQLDRLAVYKVVLHTYWTRDLFPKHYPDWRPTAQWTKTLGRTHDASYALFHIGQQATAGVKQFAETGKSDLLDSIVGEQQQQQMHYQQLQQQQNAVNGNSFAGFVPTASAARGGAGAVTGERSVFDEFNIPAVLVGDGRQETKFFVDSNHSMVSLMTRIVPSPDWFIGVDSFQLCVGGSWIDTVTVEMDPLDAGTDNGFTFTAPNWPTSPQGVIYRITSRYPAHPASSFFYPKSKRLPPIATFQFIKLKEYELSEVFNFAEDDRKYETVKTQTHLEAEHDSTITNNELSASIERERQNEISAQPTSVTERDRIRSRLLAKMNPGYNNNSNSAANGNIANIVPKNDKNAIMQNIASSYQRTEASTNSSATAANWLGPLPKRRRTKSRTKSRDCRVSHWSEWSTCSKTCGIGEMHRYRKVIRHGKRGGRPCPALQESKWCGTEKGCHSPATYFNWSTT</sequence>
<keyword evidence="4" id="KW-0479">Metal-binding</keyword>
<evidence type="ECO:0000256" key="3">
    <source>
        <dbReference type="ARBA" id="ARBA00022530"/>
    </source>
</evidence>
<name>A0A0K8UNA0_BACLA</name>
<dbReference type="OrthoDB" id="6090599at2759"/>
<dbReference type="GO" id="GO:0007155">
    <property type="term" value="P:cell adhesion"/>
    <property type="evidence" value="ECO:0007669"/>
    <property type="project" value="UniProtKB-KW"/>
</dbReference>
<dbReference type="NCBIfam" id="NF038123">
    <property type="entry name" value="NF038123_dom"/>
    <property type="match status" value="1"/>
</dbReference>
<keyword evidence="3" id="KW-0272">Extracellular matrix</keyword>
<keyword evidence="6" id="KW-0130">Cell adhesion</keyword>
<accession>A0A0K8UNA0</accession>
<gene>
    <name evidence="12" type="primary">Spon2</name>
    <name evidence="12" type="ORF">c0_g1_i1</name>
</gene>
<dbReference type="PROSITE" id="PS51020">
    <property type="entry name" value="SPONDIN"/>
    <property type="match status" value="1"/>
</dbReference>
<keyword evidence="5 10" id="KW-0732">Signal</keyword>
<evidence type="ECO:0000256" key="6">
    <source>
        <dbReference type="ARBA" id="ARBA00022889"/>
    </source>
</evidence>
<dbReference type="InterPro" id="IPR044004">
    <property type="entry name" value="TSP1_spondin_dom"/>
</dbReference>
<evidence type="ECO:0000313" key="12">
    <source>
        <dbReference type="EMBL" id="JAI28169.1"/>
    </source>
</evidence>
<dbReference type="GO" id="GO:0046872">
    <property type="term" value="F:metal ion binding"/>
    <property type="evidence" value="ECO:0007669"/>
    <property type="project" value="UniProtKB-KW"/>
</dbReference>
<dbReference type="Pfam" id="PF19028">
    <property type="entry name" value="TSP1_spondin"/>
    <property type="match status" value="1"/>
</dbReference>
<keyword evidence="7" id="KW-1015">Disulfide bond</keyword>
<evidence type="ECO:0000256" key="1">
    <source>
        <dbReference type="ARBA" id="ARBA00004498"/>
    </source>
</evidence>
<evidence type="ECO:0000256" key="9">
    <source>
        <dbReference type="SAM" id="MobiDB-lite"/>
    </source>
</evidence>
<dbReference type="SUPFAM" id="SSF82895">
    <property type="entry name" value="TSP-1 type 1 repeat"/>
    <property type="match status" value="1"/>
</dbReference>
<feature type="signal peptide" evidence="10">
    <location>
        <begin position="1"/>
        <end position="25"/>
    </location>
</feature>
<dbReference type="InterPro" id="IPR038678">
    <property type="entry name" value="Spondin_N_sf"/>
</dbReference>
<feature type="region of interest" description="Disordered" evidence="9">
    <location>
        <begin position="68"/>
        <end position="87"/>
    </location>
</feature>
<feature type="domain" description="Spondin" evidence="11">
    <location>
        <begin position="165"/>
        <end position="393"/>
    </location>
</feature>
<dbReference type="InterPro" id="IPR000884">
    <property type="entry name" value="TSP1_rpt"/>
</dbReference>
<protein>
    <submittedName>
        <fullName evidence="12">Spondin-2</fullName>
    </submittedName>
</protein>